<proteinExistence type="predicted"/>
<dbReference type="EMBL" id="CAJVPZ010076500">
    <property type="protein sequence ID" value="CAG8804700.1"/>
    <property type="molecule type" value="Genomic_DNA"/>
</dbReference>
<dbReference type="AlphaFoldDB" id="A0A9N9JZE3"/>
<feature type="non-terminal residue" evidence="1">
    <location>
        <position position="1"/>
    </location>
</feature>
<sequence length="164" mass="18126">NEEIMRNSVNLIWEATGGQVVTITFNSQLYLATISLDNGTNITINLEAPTRDNQGMDKLINVVSEMFKQQAGDIENANIPTSIVTHSNQHNHEFTNSGNGKIAIKNLILKTQQESLSDSDDDSPGWSECEECYGPKKEFCKICGCSICKWKGDRGHILLCDGDC</sequence>
<protein>
    <submittedName>
        <fullName evidence="1">755_t:CDS:1</fullName>
    </submittedName>
</protein>
<dbReference type="Proteomes" id="UP000789396">
    <property type="component" value="Unassembled WGS sequence"/>
</dbReference>
<feature type="non-terminal residue" evidence="1">
    <location>
        <position position="164"/>
    </location>
</feature>
<reference evidence="1" key="1">
    <citation type="submission" date="2021-06" db="EMBL/GenBank/DDBJ databases">
        <authorList>
            <person name="Kallberg Y."/>
            <person name="Tangrot J."/>
            <person name="Rosling A."/>
        </authorList>
    </citation>
    <scope>NUCLEOTIDE SEQUENCE</scope>
    <source>
        <strain evidence="1">IN212</strain>
    </source>
</reference>
<name>A0A9N9JZE3_9GLOM</name>
<dbReference type="OrthoDB" id="2424541at2759"/>
<gene>
    <name evidence="1" type="ORF">RFULGI_LOCUS18102</name>
</gene>
<organism evidence="1 2">
    <name type="scientific">Racocetra fulgida</name>
    <dbReference type="NCBI Taxonomy" id="60492"/>
    <lineage>
        <taxon>Eukaryota</taxon>
        <taxon>Fungi</taxon>
        <taxon>Fungi incertae sedis</taxon>
        <taxon>Mucoromycota</taxon>
        <taxon>Glomeromycotina</taxon>
        <taxon>Glomeromycetes</taxon>
        <taxon>Diversisporales</taxon>
        <taxon>Gigasporaceae</taxon>
        <taxon>Racocetra</taxon>
    </lineage>
</organism>
<evidence type="ECO:0000313" key="1">
    <source>
        <dbReference type="EMBL" id="CAG8804700.1"/>
    </source>
</evidence>
<dbReference type="Gene3D" id="2.30.30.1150">
    <property type="match status" value="1"/>
</dbReference>
<keyword evidence="2" id="KW-1185">Reference proteome</keyword>
<evidence type="ECO:0000313" key="2">
    <source>
        <dbReference type="Proteomes" id="UP000789396"/>
    </source>
</evidence>
<comment type="caution">
    <text evidence="1">The sequence shown here is derived from an EMBL/GenBank/DDBJ whole genome shotgun (WGS) entry which is preliminary data.</text>
</comment>
<accession>A0A9N9JZE3</accession>